<dbReference type="GeneID" id="33361936"/>
<dbReference type="Pfam" id="PF04485">
    <property type="entry name" value="NblA"/>
    <property type="match status" value="1"/>
</dbReference>
<evidence type="ECO:0000256" key="1">
    <source>
        <dbReference type="ARBA" id="ARBA00008091"/>
    </source>
</evidence>
<evidence type="ECO:0000313" key="3">
    <source>
        <dbReference type="EMBL" id="ARW68875.1"/>
    </source>
</evidence>
<dbReference type="InterPro" id="IPR007574">
    <property type="entry name" value="NblA"/>
</dbReference>
<organism evidence="3">
    <name type="scientific">Kapraunia schneideri</name>
    <dbReference type="NCBI Taxonomy" id="717899"/>
    <lineage>
        <taxon>Eukaryota</taxon>
        <taxon>Rhodophyta</taxon>
        <taxon>Florideophyceae</taxon>
        <taxon>Rhodymeniophycidae</taxon>
        <taxon>Ceramiales</taxon>
        <taxon>Rhodomelaceae</taxon>
        <taxon>Kapraunia</taxon>
    </lineage>
</organism>
<dbReference type="Gene3D" id="1.10.287.670">
    <property type="entry name" value="Phycobilisome degradation protein NblA"/>
    <property type="match status" value="1"/>
</dbReference>
<comment type="similarity">
    <text evidence="1">Belongs to the ycf18/nblA family.</text>
</comment>
<accession>A0A1Z1MSY9</accession>
<gene>
    <name evidence="3" type="primary">nblA</name>
</gene>
<geneLocation type="chloroplast" evidence="3"/>
<dbReference type="AlphaFoldDB" id="A0A1Z1MSY9"/>
<sequence length="54" mass="6714">MNQINLEQEFKMTLYFKKLTHFNKKQINKYLIKIIKQMMIKDNTIKYFVKKSIN</sequence>
<name>A0A1Z1MSY9_9FLOR</name>
<evidence type="ECO:0000256" key="2">
    <source>
        <dbReference type="ARBA" id="ARBA00021553"/>
    </source>
</evidence>
<dbReference type="RefSeq" id="YP_009399269.1">
    <property type="nucleotide sequence ID" value="NC_035296.1"/>
</dbReference>
<dbReference type="InterPro" id="IPR036904">
    <property type="entry name" value="NblA_sf"/>
</dbReference>
<dbReference type="SUPFAM" id="SSF109859">
    <property type="entry name" value="NblA-like"/>
    <property type="match status" value="1"/>
</dbReference>
<keyword evidence="3" id="KW-0934">Plastid</keyword>
<proteinExistence type="inferred from homology"/>
<keyword evidence="3" id="KW-0150">Chloroplast</keyword>
<reference evidence="3" key="1">
    <citation type="journal article" date="2017" name="J. Phycol.">
        <title>Analysis of chloroplast genomes and a supermatrix inform reclassification of the Rhodomelaceae (Rhodophyta).</title>
        <authorList>
            <person name="Diaz-Tapia P."/>
            <person name="Maggs C.A."/>
            <person name="West J.A."/>
            <person name="Verbruggen H."/>
        </authorList>
    </citation>
    <scope>NUCLEOTIDE SEQUENCE</scope>
    <source>
        <strain evidence="3">PD1720</strain>
    </source>
</reference>
<dbReference type="EMBL" id="MF101454">
    <property type="protein sequence ID" value="ARW68875.1"/>
    <property type="molecule type" value="Genomic_DNA"/>
</dbReference>
<protein>
    <recommendedName>
        <fullName evidence="2">Uncharacterized protein ycf18</fullName>
    </recommendedName>
</protein>